<proteinExistence type="predicted"/>
<feature type="domain" description="Alpha/beta hydrolase fold-3" evidence="2">
    <location>
        <begin position="93"/>
        <end position="309"/>
    </location>
</feature>
<reference evidence="3 4" key="1">
    <citation type="submission" date="2019-02" db="EMBL/GenBank/DDBJ databases">
        <title>Genome sequencing of the rare red list fungi Bondarzewia mesenterica.</title>
        <authorList>
            <person name="Buettner E."/>
            <person name="Kellner H."/>
        </authorList>
    </citation>
    <scope>NUCLEOTIDE SEQUENCE [LARGE SCALE GENOMIC DNA]</scope>
    <source>
        <strain evidence="3 4">DSM 108281</strain>
    </source>
</reference>
<sequence length="339" mass="37986">MSQYADLATPDPEYAALFAQMPRRSPTQDIQLIRERVNKFFISITKEHFRQYLPEESQYRVEDHQVPTSVGTTIVRTLTPAPLKGKESMFPCLFFIHGGGFTAGSVEMDDFRLRIVCVELQIAIILAEYRLAPENPFPTSLNDCYNSLKWAVEHAQKFGASLAKGFLIGGTSAGANLVATLVHRARDDAFFRDTPLTGQVLQMPLVVHPDAYPEKFKPELLSISIEEQNDMTILTKTMVYDMYRHLRAPPFDPEVSPLLYPSHEGLPSTFVQVAGLDPLRDEGLLYEKVLRAAGVKTKLIVYPGVPHGFNLSFPTALKASRKFEDDLKIGLEWLLNGAA</sequence>
<keyword evidence="1" id="KW-0378">Hydrolase</keyword>
<dbReference type="AlphaFoldDB" id="A0A4S4M2T9"/>
<dbReference type="InterPro" id="IPR013094">
    <property type="entry name" value="AB_hydrolase_3"/>
</dbReference>
<evidence type="ECO:0000313" key="3">
    <source>
        <dbReference type="EMBL" id="THH19402.1"/>
    </source>
</evidence>
<evidence type="ECO:0000259" key="2">
    <source>
        <dbReference type="Pfam" id="PF07859"/>
    </source>
</evidence>
<dbReference type="Gene3D" id="3.40.50.1820">
    <property type="entry name" value="alpha/beta hydrolase"/>
    <property type="match status" value="1"/>
</dbReference>
<dbReference type="PANTHER" id="PTHR48081">
    <property type="entry name" value="AB HYDROLASE SUPERFAMILY PROTEIN C4A8.06C"/>
    <property type="match status" value="1"/>
</dbReference>
<gene>
    <name evidence="3" type="ORF">EW146_g1770</name>
</gene>
<comment type="caution">
    <text evidence="3">The sequence shown here is derived from an EMBL/GenBank/DDBJ whole genome shotgun (WGS) entry which is preliminary data.</text>
</comment>
<evidence type="ECO:0000313" key="4">
    <source>
        <dbReference type="Proteomes" id="UP000310158"/>
    </source>
</evidence>
<dbReference type="ESTHER" id="9agam-a0a4s4m2t9">
    <property type="family name" value="Hormone-sensitive_lipase_like"/>
</dbReference>
<dbReference type="Pfam" id="PF07859">
    <property type="entry name" value="Abhydrolase_3"/>
    <property type="match status" value="1"/>
</dbReference>
<dbReference type="OrthoDB" id="408631at2759"/>
<evidence type="ECO:0000256" key="1">
    <source>
        <dbReference type="ARBA" id="ARBA00022801"/>
    </source>
</evidence>
<accession>A0A4S4M2T9</accession>
<dbReference type="InterPro" id="IPR029058">
    <property type="entry name" value="AB_hydrolase_fold"/>
</dbReference>
<name>A0A4S4M2T9_9AGAM</name>
<dbReference type="PANTHER" id="PTHR48081:SF8">
    <property type="entry name" value="ALPHA_BETA HYDROLASE FOLD-3 DOMAIN-CONTAINING PROTEIN-RELATED"/>
    <property type="match status" value="1"/>
</dbReference>
<protein>
    <recommendedName>
        <fullName evidence="2">Alpha/beta hydrolase fold-3 domain-containing protein</fullName>
    </recommendedName>
</protein>
<keyword evidence="4" id="KW-1185">Reference proteome</keyword>
<dbReference type="Proteomes" id="UP000310158">
    <property type="component" value="Unassembled WGS sequence"/>
</dbReference>
<organism evidence="3 4">
    <name type="scientific">Bondarzewia mesenterica</name>
    <dbReference type="NCBI Taxonomy" id="1095465"/>
    <lineage>
        <taxon>Eukaryota</taxon>
        <taxon>Fungi</taxon>
        <taxon>Dikarya</taxon>
        <taxon>Basidiomycota</taxon>
        <taxon>Agaricomycotina</taxon>
        <taxon>Agaricomycetes</taxon>
        <taxon>Russulales</taxon>
        <taxon>Bondarzewiaceae</taxon>
        <taxon>Bondarzewia</taxon>
    </lineage>
</organism>
<dbReference type="EMBL" id="SGPL01000046">
    <property type="protein sequence ID" value="THH19402.1"/>
    <property type="molecule type" value="Genomic_DNA"/>
</dbReference>
<dbReference type="InterPro" id="IPR050300">
    <property type="entry name" value="GDXG_lipolytic_enzyme"/>
</dbReference>
<dbReference type="GO" id="GO:0016787">
    <property type="term" value="F:hydrolase activity"/>
    <property type="evidence" value="ECO:0007669"/>
    <property type="project" value="UniProtKB-KW"/>
</dbReference>
<dbReference type="SUPFAM" id="SSF53474">
    <property type="entry name" value="alpha/beta-Hydrolases"/>
    <property type="match status" value="1"/>
</dbReference>